<proteinExistence type="predicted"/>
<dbReference type="OMA" id="TTHADRC"/>
<dbReference type="OrthoDB" id="10433390at2759"/>
<name>A0A284R3I3_ARMOS</name>
<evidence type="ECO:0000313" key="2">
    <source>
        <dbReference type="Proteomes" id="UP000219338"/>
    </source>
</evidence>
<reference evidence="2" key="1">
    <citation type="journal article" date="2017" name="Nat. Ecol. Evol.">
        <title>Genome expansion and lineage-specific genetic innovations in the forest pathogenic fungi Armillaria.</title>
        <authorList>
            <person name="Sipos G."/>
            <person name="Prasanna A.N."/>
            <person name="Walter M.C."/>
            <person name="O'Connor E."/>
            <person name="Balint B."/>
            <person name="Krizsan K."/>
            <person name="Kiss B."/>
            <person name="Hess J."/>
            <person name="Varga T."/>
            <person name="Slot J."/>
            <person name="Riley R."/>
            <person name="Boka B."/>
            <person name="Rigling D."/>
            <person name="Barry K."/>
            <person name="Lee J."/>
            <person name="Mihaltcheva S."/>
            <person name="LaButti K."/>
            <person name="Lipzen A."/>
            <person name="Waldron R."/>
            <person name="Moloney N.M."/>
            <person name="Sperisen C."/>
            <person name="Kredics L."/>
            <person name="Vagvoelgyi C."/>
            <person name="Patrignani A."/>
            <person name="Fitzpatrick D."/>
            <person name="Nagy I."/>
            <person name="Doyle S."/>
            <person name="Anderson J.B."/>
            <person name="Grigoriev I.V."/>
            <person name="Gueldener U."/>
            <person name="Muensterkoetter M."/>
            <person name="Nagy L.G."/>
        </authorList>
    </citation>
    <scope>NUCLEOTIDE SEQUENCE [LARGE SCALE GENOMIC DNA]</scope>
    <source>
        <strain evidence="2">C18/9</strain>
    </source>
</reference>
<gene>
    <name evidence="1" type="ORF">ARMOST_06614</name>
</gene>
<dbReference type="EMBL" id="FUEG01000004">
    <property type="protein sequence ID" value="SJL03262.1"/>
    <property type="molecule type" value="Genomic_DNA"/>
</dbReference>
<evidence type="ECO:0000313" key="1">
    <source>
        <dbReference type="EMBL" id="SJL03262.1"/>
    </source>
</evidence>
<dbReference type="AlphaFoldDB" id="A0A284R3I3"/>
<organism evidence="1 2">
    <name type="scientific">Armillaria ostoyae</name>
    <name type="common">Armillaria root rot fungus</name>
    <dbReference type="NCBI Taxonomy" id="47428"/>
    <lineage>
        <taxon>Eukaryota</taxon>
        <taxon>Fungi</taxon>
        <taxon>Dikarya</taxon>
        <taxon>Basidiomycota</taxon>
        <taxon>Agaricomycotina</taxon>
        <taxon>Agaricomycetes</taxon>
        <taxon>Agaricomycetidae</taxon>
        <taxon>Agaricales</taxon>
        <taxon>Marasmiineae</taxon>
        <taxon>Physalacriaceae</taxon>
        <taxon>Armillaria</taxon>
    </lineage>
</organism>
<protein>
    <submittedName>
        <fullName evidence="1">Uncharacterized protein</fullName>
    </submittedName>
</protein>
<accession>A0A284R3I3</accession>
<sequence>MSTSGDLTSATILAWEGPRSAQPTMRTTTGTGGFLLQGGALALSWGGLTWKERRDGGSRRAGDVERDSRIKIGTLMLNDSSDKYIILDIEGGPSGTMNSTRIMAIQQFACPPLPKANNTLPHSTHTPHTPQSHVSPIIWVGEHDPAVCHCP</sequence>
<keyword evidence="2" id="KW-1185">Reference proteome</keyword>
<dbReference type="Proteomes" id="UP000219338">
    <property type="component" value="Unassembled WGS sequence"/>
</dbReference>